<dbReference type="Pfam" id="PF00271">
    <property type="entry name" value="Helicase_C"/>
    <property type="match status" value="1"/>
</dbReference>
<dbReference type="Gene3D" id="3.40.50.300">
    <property type="entry name" value="P-loop containing nucleotide triphosphate hydrolases"/>
    <property type="match status" value="2"/>
</dbReference>
<dbReference type="InterPro" id="IPR011545">
    <property type="entry name" value="DEAD/DEAH_box_helicase_dom"/>
</dbReference>
<feature type="domain" description="Helicase C-terminal" evidence="7">
    <location>
        <begin position="262"/>
        <end position="438"/>
    </location>
</feature>
<dbReference type="EC" id="3.6.4.13" evidence="1"/>
<evidence type="ECO:0000256" key="2">
    <source>
        <dbReference type="ARBA" id="ARBA00022741"/>
    </source>
</evidence>
<proteinExistence type="predicted"/>
<evidence type="ECO:0000259" key="6">
    <source>
        <dbReference type="PROSITE" id="PS51192"/>
    </source>
</evidence>
<dbReference type="PROSITE" id="PS51194">
    <property type="entry name" value="HELICASE_CTER"/>
    <property type="match status" value="1"/>
</dbReference>
<keyword evidence="4 8" id="KW-0347">Helicase</keyword>
<evidence type="ECO:0000259" key="7">
    <source>
        <dbReference type="PROSITE" id="PS51194"/>
    </source>
</evidence>
<dbReference type="Pfam" id="PF21010">
    <property type="entry name" value="HA2_C"/>
    <property type="match status" value="1"/>
</dbReference>
<dbReference type="InterPro" id="IPR007502">
    <property type="entry name" value="Helicase-assoc_dom"/>
</dbReference>
<reference evidence="8 9" key="1">
    <citation type="journal article" date="2022" name="Nat. Plants">
        <title>Genomes of leafy and leafless Platanthera orchids illuminate the evolution of mycoheterotrophy.</title>
        <authorList>
            <person name="Li M.H."/>
            <person name="Liu K.W."/>
            <person name="Li Z."/>
            <person name="Lu H.C."/>
            <person name="Ye Q.L."/>
            <person name="Zhang D."/>
            <person name="Wang J.Y."/>
            <person name="Li Y.F."/>
            <person name="Zhong Z.M."/>
            <person name="Liu X."/>
            <person name="Yu X."/>
            <person name="Liu D.K."/>
            <person name="Tu X.D."/>
            <person name="Liu B."/>
            <person name="Hao Y."/>
            <person name="Liao X.Y."/>
            <person name="Jiang Y.T."/>
            <person name="Sun W.H."/>
            <person name="Chen J."/>
            <person name="Chen Y.Q."/>
            <person name="Ai Y."/>
            <person name="Zhai J.W."/>
            <person name="Wu S.S."/>
            <person name="Zhou Z."/>
            <person name="Hsiao Y.Y."/>
            <person name="Wu W.L."/>
            <person name="Chen Y.Y."/>
            <person name="Lin Y.F."/>
            <person name="Hsu J.L."/>
            <person name="Li C.Y."/>
            <person name="Wang Z.W."/>
            <person name="Zhao X."/>
            <person name="Zhong W.Y."/>
            <person name="Ma X.K."/>
            <person name="Ma L."/>
            <person name="Huang J."/>
            <person name="Chen G.Z."/>
            <person name="Huang M.Z."/>
            <person name="Huang L."/>
            <person name="Peng D.H."/>
            <person name="Luo Y.B."/>
            <person name="Zou S.Q."/>
            <person name="Chen S.P."/>
            <person name="Lan S."/>
            <person name="Tsai W.C."/>
            <person name="Van de Peer Y."/>
            <person name="Liu Z.J."/>
        </authorList>
    </citation>
    <scope>NUCLEOTIDE SEQUENCE [LARGE SCALE GENOMIC DNA]</scope>
    <source>
        <strain evidence="8">Lor288</strain>
    </source>
</reference>
<dbReference type="EMBL" id="JBBWWR010000013">
    <property type="protein sequence ID" value="KAK8955264.1"/>
    <property type="molecule type" value="Genomic_DNA"/>
</dbReference>
<gene>
    <name evidence="8" type="ORF">KSP40_PGU015644</name>
</gene>
<dbReference type="SMART" id="SM00490">
    <property type="entry name" value="HELICc"/>
    <property type="match status" value="1"/>
</dbReference>
<dbReference type="GO" id="GO:0004386">
    <property type="term" value="F:helicase activity"/>
    <property type="evidence" value="ECO:0007669"/>
    <property type="project" value="UniProtKB-KW"/>
</dbReference>
<dbReference type="Gene3D" id="1.20.120.1080">
    <property type="match status" value="1"/>
</dbReference>
<keyword evidence="9" id="KW-1185">Reference proteome</keyword>
<dbReference type="InterPro" id="IPR011709">
    <property type="entry name" value="DEAD-box_helicase_OB_fold"/>
</dbReference>
<dbReference type="PROSITE" id="PS51192">
    <property type="entry name" value="HELICASE_ATP_BIND_1"/>
    <property type="match status" value="1"/>
</dbReference>
<dbReference type="CDD" id="cd18791">
    <property type="entry name" value="SF2_C_RHA"/>
    <property type="match status" value="1"/>
</dbReference>
<comment type="caution">
    <text evidence="8">The sequence shown here is derived from an EMBL/GenBank/DDBJ whole genome shotgun (WGS) entry which is preliminary data.</text>
</comment>
<protein>
    <recommendedName>
        <fullName evidence="1">RNA helicase</fullName>
        <ecNumber evidence="1">3.6.4.13</ecNumber>
    </recommendedName>
</protein>
<evidence type="ECO:0000256" key="3">
    <source>
        <dbReference type="ARBA" id="ARBA00022801"/>
    </source>
</evidence>
<dbReference type="SUPFAM" id="SSF52540">
    <property type="entry name" value="P-loop containing nucleoside triphosphate hydrolases"/>
    <property type="match status" value="1"/>
</dbReference>
<sequence>MSQFWKPGTERPQHCLLDDEEGGVLFFSAPANSSSHGFSNLERQRQRLPVFKYRTAILYLVENHATTIIVGETGSGKTTQIPQYLKEAGWADGGRVIACTQPRRLAVQSVASRVAEEMGAKVGEEVGYTIRFEDKTVQGVTKIKFLTDGVLLREMMDDPLLTKYSVIIVDEAHERSISTDMLLGLLKKIQRRRPELRLVISSATIEAESMSIFFQTRKKNDVGAAEANGPKNLPSILSVEGKAYPVEIHYVQDPVSDYLQSAVDTVLLIHEKEPLGDVLVFLTGQDDIDAAVQLLVEEARVKTTKFSGLLVLPLYSGLPRSDQDLIFAQTPKGKRKVVISTNIAETSITLEGVVYVVDSGFSKQRYYNPISDIENLVVAPISKASAKQRAGRAGRVQPGKCFRLYTEDYFVKEMPAEGIPEMQRSNLVSSVIQLKALGIDNILGFDWLASPPSESMIRALEVLYSLGILDEDAKLTSPCGFQVAEIPLDPMISKMILAADILGCLEEMLTIAAVLSVQSIWTSVRGKNKGLDEVKLLFAAAEGDHVTHLNVYKGFLQSGKSSQWCYKNYINYHALKKVVDTREQLGRLVRRLGLVPKSCEGDTQTIRKAIIAGFFSHASQLEEYGQNGMYRTVRSSQEVYIHPSSVLFRVNPKWVVYHSLVSTDKHYMHNVIAIDPSWLIEAAPDFYQLRTLNPALF</sequence>
<dbReference type="PANTHER" id="PTHR18934:SF136">
    <property type="entry name" value="ATP-DEPENDENT RNA HELICASE DHX35-RELATED"/>
    <property type="match status" value="1"/>
</dbReference>
<evidence type="ECO:0000256" key="4">
    <source>
        <dbReference type="ARBA" id="ARBA00022806"/>
    </source>
</evidence>
<dbReference type="Pfam" id="PF00270">
    <property type="entry name" value="DEAD"/>
    <property type="match status" value="1"/>
</dbReference>
<feature type="domain" description="Helicase ATP-binding" evidence="6">
    <location>
        <begin position="58"/>
        <end position="223"/>
    </location>
</feature>
<dbReference type="InterPro" id="IPR001650">
    <property type="entry name" value="Helicase_C-like"/>
</dbReference>
<dbReference type="CDD" id="cd17980">
    <property type="entry name" value="DEXHc_DHX35"/>
    <property type="match status" value="1"/>
</dbReference>
<organism evidence="8 9">
    <name type="scientific">Platanthera guangdongensis</name>
    <dbReference type="NCBI Taxonomy" id="2320717"/>
    <lineage>
        <taxon>Eukaryota</taxon>
        <taxon>Viridiplantae</taxon>
        <taxon>Streptophyta</taxon>
        <taxon>Embryophyta</taxon>
        <taxon>Tracheophyta</taxon>
        <taxon>Spermatophyta</taxon>
        <taxon>Magnoliopsida</taxon>
        <taxon>Liliopsida</taxon>
        <taxon>Asparagales</taxon>
        <taxon>Orchidaceae</taxon>
        <taxon>Orchidoideae</taxon>
        <taxon>Orchideae</taxon>
        <taxon>Orchidinae</taxon>
        <taxon>Platanthera</taxon>
    </lineage>
</organism>
<accession>A0ABR2LYK5</accession>
<dbReference type="InterPro" id="IPR048333">
    <property type="entry name" value="HA2_WH"/>
</dbReference>
<evidence type="ECO:0000313" key="8">
    <source>
        <dbReference type="EMBL" id="KAK8955264.1"/>
    </source>
</evidence>
<keyword evidence="2" id="KW-0547">Nucleotide-binding</keyword>
<evidence type="ECO:0000256" key="1">
    <source>
        <dbReference type="ARBA" id="ARBA00012552"/>
    </source>
</evidence>
<evidence type="ECO:0000256" key="5">
    <source>
        <dbReference type="ARBA" id="ARBA00022840"/>
    </source>
</evidence>
<dbReference type="Pfam" id="PF04408">
    <property type="entry name" value="WHD_HA2"/>
    <property type="match status" value="1"/>
</dbReference>
<evidence type="ECO:0000313" key="9">
    <source>
        <dbReference type="Proteomes" id="UP001412067"/>
    </source>
</evidence>
<dbReference type="SMART" id="SM00487">
    <property type="entry name" value="DEXDc"/>
    <property type="match status" value="1"/>
</dbReference>
<dbReference type="SMART" id="SM00847">
    <property type="entry name" value="HA2"/>
    <property type="match status" value="1"/>
</dbReference>
<dbReference type="InterPro" id="IPR027417">
    <property type="entry name" value="P-loop_NTPase"/>
</dbReference>
<keyword evidence="5" id="KW-0067">ATP-binding</keyword>
<dbReference type="InterPro" id="IPR002464">
    <property type="entry name" value="DNA/RNA_helicase_DEAH_CS"/>
</dbReference>
<keyword evidence="3" id="KW-0378">Hydrolase</keyword>
<dbReference type="PROSITE" id="PS00690">
    <property type="entry name" value="DEAH_ATP_HELICASE"/>
    <property type="match status" value="1"/>
</dbReference>
<name>A0ABR2LYK5_9ASPA</name>
<dbReference type="Proteomes" id="UP001412067">
    <property type="component" value="Unassembled WGS sequence"/>
</dbReference>
<dbReference type="PANTHER" id="PTHR18934">
    <property type="entry name" value="ATP-DEPENDENT RNA HELICASE"/>
    <property type="match status" value="1"/>
</dbReference>
<dbReference type="InterPro" id="IPR014001">
    <property type="entry name" value="Helicase_ATP-bd"/>
</dbReference>
<dbReference type="Pfam" id="PF07717">
    <property type="entry name" value="OB_NTP_bind"/>
    <property type="match status" value="1"/>
</dbReference>